<dbReference type="Gene3D" id="3.60.21.10">
    <property type="match status" value="1"/>
</dbReference>
<dbReference type="PANTHER" id="PTHR42850:SF2">
    <property type="entry name" value="BLL5683 PROTEIN"/>
    <property type="match status" value="1"/>
</dbReference>
<dbReference type="GO" id="GO:0005737">
    <property type="term" value="C:cytoplasm"/>
    <property type="evidence" value="ECO:0007669"/>
    <property type="project" value="TreeGrafter"/>
</dbReference>
<dbReference type="InterPro" id="IPR024654">
    <property type="entry name" value="Calcineurin-like_PHP_lpxH"/>
</dbReference>
<dbReference type="SUPFAM" id="SSF56300">
    <property type="entry name" value="Metallo-dependent phosphatases"/>
    <property type="match status" value="1"/>
</dbReference>
<proteinExistence type="inferred from homology"/>
<dbReference type="InterPro" id="IPR029052">
    <property type="entry name" value="Metallo-depent_PP-like"/>
</dbReference>
<evidence type="ECO:0000313" key="4">
    <source>
        <dbReference type="Proteomes" id="UP001217476"/>
    </source>
</evidence>
<sequence>MRFAVISDIHGNAMALDAVLADIARQGIEDILCLGDNVSGPVDPAGAAERLMRLSGPFVAGNHDRWTVDLSLKGSGKIDAFARGQLDATQLAWLDSLPAIATHSDSVFLCHGTPSDDEAPWLDRFFDGRTTTLPNEADVAAEAKGLDYELLLCGHTHMPRSLRLLDGRLIVNPGSVGMQLVHGSPDARYAVLERRSAGWHTVLLAVPYDHAAAARLAAANGFPQWAASLTNGWVGPESLSW</sequence>
<name>A0AAJ5VWH3_9HYPH</name>
<reference evidence="3" key="1">
    <citation type="submission" date="2023-03" db="EMBL/GenBank/DDBJ databases">
        <title>Andean soil-derived lignocellulolytic bacterial consortium as a source of novel taxa and putative plastic-active enzymes.</title>
        <authorList>
            <person name="Diaz-Garcia L."/>
            <person name="Chuvochina M."/>
            <person name="Feuerriegel G."/>
            <person name="Bunk B."/>
            <person name="Sproer C."/>
            <person name="Streit W.R."/>
            <person name="Rodriguez L.M."/>
            <person name="Overmann J."/>
            <person name="Jimenez D.J."/>
        </authorList>
    </citation>
    <scope>NUCLEOTIDE SEQUENCE</scope>
    <source>
        <strain evidence="3">MAG 4196</strain>
    </source>
</reference>
<accession>A0AAJ5VWH3</accession>
<evidence type="ECO:0000313" key="3">
    <source>
        <dbReference type="EMBL" id="WEK05205.1"/>
    </source>
</evidence>
<dbReference type="PIRSF" id="PIRSF000883">
    <property type="entry name" value="Pesterase_MJ0912"/>
    <property type="match status" value="1"/>
</dbReference>
<dbReference type="InterPro" id="IPR011152">
    <property type="entry name" value="Pesterase_MJ0912"/>
</dbReference>
<dbReference type="AlphaFoldDB" id="A0AAJ5VWH3"/>
<protein>
    <submittedName>
        <fullName evidence="3">Metallophosphoesterase family protein</fullName>
    </submittedName>
</protein>
<dbReference type="EMBL" id="CP119312">
    <property type="protein sequence ID" value="WEK05205.1"/>
    <property type="molecule type" value="Genomic_DNA"/>
</dbReference>
<dbReference type="Pfam" id="PF12850">
    <property type="entry name" value="Metallophos_2"/>
    <property type="match status" value="1"/>
</dbReference>
<dbReference type="Proteomes" id="UP001217476">
    <property type="component" value="Chromosome"/>
</dbReference>
<dbReference type="GO" id="GO:0016791">
    <property type="term" value="F:phosphatase activity"/>
    <property type="evidence" value="ECO:0007669"/>
    <property type="project" value="TreeGrafter"/>
</dbReference>
<comment type="similarity">
    <text evidence="1">Belongs to the metallophosphoesterase superfamily. YfcE family.</text>
</comment>
<evidence type="ECO:0000259" key="2">
    <source>
        <dbReference type="Pfam" id="PF12850"/>
    </source>
</evidence>
<evidence type="ECO:0000256" key="1">
    <source>
        <dbReference type="ARBA" id="ARBA00008950"/>
    </source>
</evidence>
<dbReference type="InterPro" id="IPR050126">
    <property type="entry name" value="Ap4A_hydrolase"/>
</dbReference>
<feature type="domain" description="Calcineurin-like phosphoesterase" evidence="2">
    <location>
        <begin position="1"/>
        <end position="193"/>
    </location>
</feature>
<organism evidence="3 4">
    <name type="scientific">Candidatus Devosia phytovorans</name>
    <dbReference type="NCBI Taxonomy" id="3121372"/>
    <lineage>
        <taxon>Bacteria</taxon>
        <taxon>Pseudomonadati</taxon>
        <taxon>Pseudomonadota</taxon>
        <taxon>Alphaproteobacteria</taxon>
        <taxon>Hyphomicrobiales</taxon>
        <taxon>Devosiaceae</taxon>
        <taxon>Devosia</taxon>
    </lineage>
</organism>
<dbReference type="PANTHER" id="PTHR42850">
    <property type="entry name" value="METALLOPHOSPHOESTERASE"/>
    <property type="match status" value="1"/>
</dbReference>
<gene>
    <name evidence="3" type="ORF">P0Y65_02810</name>
</gene>